<accession>A0A953IAX0</accession>
<dbReference type="Proteomes" id="UP000732377">
    <property type="component" value="Unassembled WGS sequence"/>
</dbReference>
<proteinExistence type="predicted"/>
<feature type="compositionally biased region" description="Basic and acidic residues" evidence="1">
    <location>
        <begin position="139"/>
        <end position="149"/>
    </location>
</feature>
<dbReference type="EMBL" id="PIUK01000112">
    <property type="protein sequence ID" value="MBY6276836.1"/>
    <property type="molecule type" value="Genomic_DNA"/>
</dbReference>
<evidence type="ECO:0000256" key="1">
    <source>
        <dbReference type="SAM" id="MobiDB-lite"/>
    </source>
</evidence>
<gene>
    <name evidence="2" type="ORF">CWE10_11615</name>
</gene>
<evidence type="ECO:0000313" key="2">
    <source>
        <dbReference type="EMBL" id="MBY6276836.1"/>
    </source>
</evidence>
<sequence length="160" mass="18250">MTTFRIALEELLRKADVDDLDFLREGVRVLAKGTQAKLYFEVRYILVLVRTRSKEDKTEQGTHRVRLRRVGFVPLQAPCQEQQTVPFTRHGAVVRTSGASRSFRRPQKPTDQHPAIILRQARRRSDDDARSGPACGRNGRRDPCGEPDRPYGAPVDRSAR</sequence>
<comment type="caution">
    <text evidence="2">The sequence shown here is derived from an EMBL/GenBank/DDBJ whole genome shotgun (WGS) entry which is preliminary data.</text>
</comment>
<organism evidence="2 3">
    <name type="scientific">Symbiobacterium thermophilum</name>
    <dbReference type="NCBI Taxonomy" id="2734"/>
    <lineage>
        <taxon>Bacteria</taxon>
        <taxon>Bacillati</taxon>
        <taxon>Bacillota</taxon>
        <taxon>Clostridia</taxon>
        <taxon>Eubacteriales</taxon>
        <taxon>Symbiobacteriaceae</taxon>
        <taxon>Symbiobacterium</taxon>
    </lineage>
</organism>
<protein>
    <submittedName>
        <fullName evidence="2">Uncharacterized protein</fullName>
    </submittedName>
</protein>
<feature type="region of interest" description="Disordered" evidence="1">
    <location>
        <begin position="83"/>
        <end position="160"/>
    </location>
</feature>
<name>A0A953IAX0_SYMTR</name>
<reference evidence="2" key="1">
    <citation type="submission" date="2017-11" db="EMBL/GenBank/DDBJ databases">
        <title>Three new genomes from thermophilic consortium.</title>
        <authorList>
            <person name="Quaggio R."/>
            <person name="Amgarten D."/>
            <person name="Setubal J.C."/>
        </authorList>
    </citation>
    <scope>NUCLEOTIDE SEQUENCE</scope>
    <source>
        <strain evidence="2">ZCTH01-B2</strain>
    </source>
</reference>
<evidence type="ECO:0000313" key="3">
    <source>
        <dbReference type="Proteomes" id="UP000732377"/>
    </source>
</evidence>
<dbReference type="AlphaFoldDB" id="A0A953IAX0"/>